<reference evidence="1 2" key="1">
    <citation type="submission" date="2017-11" db="EMBL/GenBank/DDBJ databases">
        <title>Bacillus camelliae sp. nov., isolated from pu'er tea.</title>
        <authorList>
            <person name="Niu L."/>
        </authorList>
    </citation>
    <scope>NUCLEOTIDE SEQUENCE [LARGE SCALE GENOMIC DNA]</scope>
    <source>
        <strain evidence="1 2">7578-1</strain>
    </source>
</reference>
<protein>
    <submittedName>
        <fullName evidence="1">YkgJ family cysteine cluster protein</fullName>
    </submittedName>
</protein>
<comment type="caution">
    <text evidence="1">The sequence shown here is derived from an EMBL/GenBank/DDBJ whole genome shotgun (WGS) entry which is preliminary data.</text>
</comment>
<keyword evidence="2" id="KW-1185">Reference proteome</keyword>
<dbReference type="OrthoDB" id="9810361at2"/>
<dbReference type="AlphaFoldDB" id="A0A2N3LEI1"/>
<sequence length="115" mass="13471">MDTLPCKGCRGLCCGPVPITEKDLMKIRRRIKRMPVKHRSNLENQTRYFGTCIFYDLDNDKCGIHDARPEICKMFGYYEKLVCFRKPELATKPLPARLEDSIGILSVDFTWDYFK</sequence>
<gene>
    <name evidence="1" type="ORF">CWO92_21520</name>
</gene>
<dbReference type="InterPro" id="IPR005358">
    <property type="entry name" value="Puta_zinc/iron-chelating_dom"/>
</dbReference>
<dbReference type="RefSeq" id="WP_101356262.1">
    <property type="nucleotide sequence ID" value="NZ_PIQO01000024.1"/>
</dbReference>
<dbReference type="Proteomes" id="UP000233440">
    <property type="component" value="Unassembled WGS sequence"/>
</dbReference>
<accession>A0A2N3LEI1</accession>
<organism evidence="1 2">
    <name type="scientific">Heyndrickxia camelliae</name>
    <dbReference type="NCBI Taxonomy" id="1707093"/>
    <lineage>
        <taxon>Bacteria</taxon>
        <taxon>Bacillati</taxon>
        <taxon>Bacillota</taxon>
        <taxon>Bacilli</taxon>
        <taxon>Bacillales</taxon>
        <taxon>Bacillaceae</taxon>
        <taxon>Heyndrickxia</taxon>
    </lineage>
</organism>
<dbReference type="Pfam" id="PF03692">
    <property type="entry name" value="CxxCxxCC"/>
    <property type="match status" value="1"/>
</dbReference>
<proteinExistence type="predicted"/>
<evidence type="ECO:0000313" key="1">
    <source>
        <dbReference type="EMBL" id="PKR82999.1"/>
    </source>
</evidence>
<evidence type="ECO:0000313" key="2">
    <source>
        <dbReference type="Proteomes" id="UP000233440"/>
    </source>
</evidence>
<dbReference type="EMBL" id="PIQO01000024">
    <property type="protein sequence ID" value="PKR82999.1"/>
    <property type="molecule type" value="Genomic_DNA"/>
</dbReference>
<name>A0A2N3LEI1_9BACI</name>